<comment type="caution">
    <text evidence="1">The sequence shown here is derived from an EMBL/GenBank/DDBJ whole genome shotgun (WGS) entry which is preliminary data.</text>
</comment>
<evidence type="ECO:0000313" key="1">
    <source>
        <dbReference type="EMBL" id="KAJ9574726.1"/>
    </source>
</evidence>
<accession>A0AAD7Z6L9</accession>
<dbReference type="Proteomes" id="UP001233999">
    <property type="component" value="Unassembled WGS sequence"/>
</dbReference>
<proteinExistence type="predicted"/>
<organism evidence="1 2">
    <name type="scientific">Diploptera punctata</name>
    <name type="common">Pacific beetle cockroach</name>
    <dbReference type="NCBI Taxonomy" id="6984"/>
    <lineage>
        <taxon>Eukaryota</taxon>
        <taxon>Metazoa</taxon>
        <taxon>Ecdysozoa</taxon>
        <taxon>Arthropoda</taxon>
        <taxon>Hexapoda</taxon>
        <taxon>Insecta</taxon>
        <taxon>Pterygota</taxon>
        <taxon>Neoptera</taxon>
        <taxon>Polyneoptera</taxon>
        <taxon>Dictyoptera</taxon>
        <taxon>Blattodea</taxon>
        <taxon>Blaberoidea</taxon>
        <taxon>Blaberidae</taxon>
        <taxon>Diplopterinae</taxon>
        <taxon>Diploptera</taxon>
    </lineage>
</organism>
<feature type="non-terminal residue" evidence="1">
    <location>
        <position position="1"/>
    </location>
</feature>
<feature type="non-terminal residue" evidence="1">
    <location>
        <position position="85"/>
    </location>
</feature>
<reference evidence="1" key="2">
    <citation type="submission" date="2023-05" db="EMBL/GenBank/DDBJ databases">
        <authorList>
            <person name="Fouks B."/>
        </authorList>
    </citation>
    <scope>NUCLEOTIDE SEQUENCE</scope>
    <source>
        <strain evidence="1">Stay&amp;Tobe</strain>
        <tissue evidence="1">Testes</tissue>
    </source>
</reference>
<dbReference type="AlphaFoldDB" id="A0AAD7Z6L9"/>
<keyword evidence="2" id="KW-1185">Reference proteome</keyword>
<gene>
    <name evidence="1" type="ORF">L9F63_008096</name>
</gene>
<name>A0AAD7Z6L9_DIPPU</name>
<evidence type="ECO:0000313" key="2">
    <source>
        <dbReference type="Proteomes" id="UP001233999"/>
    </source>
</evidence>
<protein>
    <submittedName>
        <fullName evidence="1">Uncharacterized protein</fullName>
    </submittedName>
</protein>
<reference evidence="1" key="1">
    <citation type="journal article" date="2023" name="IScience">
        <title>Live-bearing cockroach genome reveals convergent evolutionary mechanisms linked to viviparity in insects and beyond.</title>
        <authorList>
            <person name="Fouks B."/>
            <person name="Harrison M.C."/>
            <person name="Mikhailova A.A."/>
            <person name="Marchal E."/>
            <person name="English S."/>
            <person name="Carruthers M."/>
            <person name="Jennings E.C."/>
            <person name="Chiamaka E.L."/>
            <person name="Frigard R.A."/>
            <person name="Pippel M."/>
            <person name="Attardo G.M."/>
            <person name="Benoit J.B."/>
            <person name="Bornberg-Bauer E."/>
            <person name="Tobe S.S."/>
        </authorList>
    </citation>
    <scope>NUCLEOTIDE SEQUENCE</scope>
    <source>
        <strain evidence="1">Stay&amp;Tobe</strain>
    </source>
</reference>
<sequence length="85" mass="10009">RRWFKPGEFTYKLKIDLTHLKRHSACHGNHDNTYILITTVKHSEESTYMCLVSITTNLSRNMLSDMCPKFVEMETVCNMLRRNGN</sequence>
<dbReference type="EMBL" id="JASPKZ010010265">
    <property type="protein sequence ID" value="KAJ9574726.1"/>
    <property type="molecule type" value="Genomic_DNA"/>
</dbReference>